<comment type="caution">
    <text evidence="7">The sequence shown here is derived from an EMBL/GenBank/DDBJ whole genome shotgun (WGS) entry which is preliminary data.</text>
</comment>
<protein>
    <recommendedName>
        <fullName evidence="6">Pectinesterase inhibitor domain-containing protein</fullName>
    </recommendedName>
</protein>
<evidence type="ECO:0000256" key="2">
    <source>
        <dbReference type="ARBA" id="ARBA00023157"/>
    </source>
</evidence>
<dbReference type="GO" id="GO:0046910">
    <property type="term" value="F:pectinesterase inhibitor activity"/>
    <property type="evidence" value="ECO:0007669"/>
    <property type="project" value="InterPro"/>
</dbReference>
<feature type="compositionally biased region" description="Basic residues" evidence="4">
    <location>
        <begin position="171"/>
        <end position="186"/>
    </location>
</feature>
<dbReference type="AlphaFoldDB" id="A0AAV3RKW3"/>
<sequence length="192" mass="22016">METSCRALFIFLVLVMSVIPSTTSIKERSLRKICSKTINKKNCLKLLKSDDRTLDASPKGLTRVAIDLAQTKLRKAIKKLDNNFVEEETSNNNYYGYSPCSQNFKYAIKKLELAKDHLKSRGHNNIDQYAKDALQHINKCKNGSLDDSKEVKKIINDAKLACNIVKITSRKLKKPKKNRHKKHKHKTQETQT</sequence>
<dbReference type="PANTHER" id="PTHR36710:SF18">
    <property type="entry name" value="PECTINESTERASE INHIBITOR 5-RELATED"/>
    <property type="match status" value="1"/>
</dbReference>
<accession>A0AAV3RKW3</accession>
<evidence type="ECO:0000259" key="6">
    <source>
        <dbReference type="SMART" id="SM00856"/>
    </source>
</evidence>
<dbReference type="CDD" id="cd15797">
    <property type="entry name" value="PMEI"/>
    <property type="match status" value="1"/>
</dbReference>
<dbReference type="EMBL" id="BAABME010009294">
    <property type="protein sequence ID" value="GAA0174897.1"/>
    <property type="molecule type" value="Genomic_DNA"/>
</dbReference>
<dbReference type="PANTHER" id="PTHR36710">
    <property type="entry name" value="PECTINESTERASE INHIBITOR-LIKE"/>
    <property type="match status" value="1"/>
</dbReference>
<feature type="region of interest" description="Disordered" evidence="4">
    <location>
        <begin position="171"/>
        <end position="192"/>
    </location>
</feature>
<dbReference type="InterPro" id="IPR052421">
    <property type="entry name" value="PCW_Enzyme_Inhibitor"/>
</dbReference>
<feature type="signal peptide" evidence="5">
    <location>
        <begin position="1"/>
        <end position="24"/>
    </location>
</feature>
<evidence type="ECO:0000256" key="3">
    <source>
        <dbReference type="ARBA" id="ARBA00038471"/>
    </source>
</evidence>
<dbReference type="NCBIfam" id="TIGR01614">
    <property type="entry name" value="PME_inhib"/>
    <property type="match status" value="1"/>
</dbReference>
<name>A0AAV3RKW3_LITER</name>
<dbReference type="Gene3D" id="1.20.140.40">
    <property type="entry name" value="Invertase/pectin methylesterase inhibitor family protein"/>
    <property type="match status" value="1"/>
</dbReference>
<keyword evidence="1 5" id="KW-0732">Signal</keyword>
<dbReference type="Pfam" id="PF04043">
    <property type="entry name" value="PMEI"/>
    <property type="match status" value="1"/>
</dbReference>
<dbReference type="InterPro" id="IPR034086">
    <property type="entry name" value="PMEI_plant"/>
</dbReference>
<dbReference type="InterPro" id="IPR006501">
    <property type="entry name" value="Pectinesterase_inhib_dom"/>
</dbReference>
<gene>
    <name evidence="7" type="ORF">LIER_28185</name>
</gene>
<evidence type="ECO:0000256" key="1">
    <source>
        <dbReference type="ARBA" id="ARBA00022729"/>
    </source>
</evidence>
<feature type="domain" description="Pectinesterase inhibitor" evidence="6">
    <location>
        <begin position="25"/>
        <end position="167"/>
    </location>
</feature>
<dbReference type="Proteomes" id="UP001454036">
    <property type="component" value="Unassembled WGS sequence"/>
</dbReference>
<evidence type="ECO:0000313" key="7">
    <source>
        <dbReference type="EMBL" id="GAA0174897.1"/>
    </source>
</evidence>
<keyword evidence="8" id="KW-1185">Reference proteome</keyword>
<proteinExistence type="inferred from homology"/>
<evidence type="ECO:0000313" key="8">
    <source>
        <dbReference type="Proteomes" id="UP001454036"/>
    </source>
</evidence>
<keyword evidence="2" id="KW-1015">Disulfide bond</keyword>
<organism evidence="7 8">
    <name type="scientific">Lithospermum erythrorhizon</name>
    <name type="common">Purple gromwell</name>
    <name type="synonym">Lithospermum officinale var. erythrorhizon</name>
    <dbReference type="NCBI Taxonomy" id="34254"/>
    <lineage>
        <taxon>Eukaryota</taxon>
        <taxon>Viridiplantae</taxon>
        <taxon>Streptophyta</taxon>
        <taxon>Embryophyta</taxon>
        <taxon>Tracheophyta</taxon>
        <taxon>Spermatophyta</taxon>
        <taxon>Magnoliopsida</taxon>
        <taxon>eudicotyledons</taxon>
        <taxon>Gunneridae</taxon>
        <taxon>Pentapetalae</taxon>
        <taxon>asterids</taxon>
        <taxon>lamiids</taxon>
        <taxon>Boraginales</taxon>
        <taxon>Boraginaceae</taxon>
        <taxon>Boraginoideae</taxon>
        <taxon>Lithospermeae</taxon>
        <taxon>Lithospermum</taxon>
    </lineage>
</organism>
<dbReference type="SMART" id="SM00856">
    <property type="entry name" value="PMEI"/>
    <property type="match status" value="1"/>
</dbReference>
<comment type="similarity">
    <text evidence="3">Belongs to the PMEI family.</text>
</comment>
<dbReference type="SUPFAM" id="SSF101148">
    <property type="entry name" value="Plant invertase/pectin methylesterase inhibitor"/>
    <property type="match status" value="1"/>
</dbReference>
<evidence type="ECO:0000256" key="5">
    <source>
        <dbReference type="SAM" id="SignalP"/>
    </source>
</evidence>
<reference evidence="7 8" key="1">
    <citation type="submission" date="2024-01" db="EMBL/GenBank/DDBJ databases">
        <title>The complete chloroplast genome sequence of Lithospermum erythrorhizon: insights into the phylogenetic relationship among Boraginaceae species and the maternal lineages of purple gromwells.</title>
        <authorList>
            <person name="Okada T."/>
            <person name="Watanabe K."/>
        </authorList>
    </citation>
    <scope>NUCLEOTIDE SEQUENCE [LARGE SCALE GENOMIC DNA]</scope>
</reference>
<feature type="chain" id="PRO_5043349023" description="Pectinesterase inhibitor domain-containing protein" evidence="5">
    <location>
        <begin position="25"/>
        <end position="192"/>
    </location>
</feature>
<evidence type="ECO:0000256" key="4">
    <source>
        <dbReference type="SAM" id="MobiDB-lite"/>
    </source>
</evidence>
<dbReference type="InterPro" id="IPR035513">
    <property type="entry name" value="Invertase/methylesterase_inhib"/>
</dbReference>